<dbReference type="AlphaFoldDB" id="A0AAQ3PKQ0"/>
<gene>
    <name evidence="1" type="ORF">U9M48_004898</name>
</gene>
<feature type="non-terminal residue" evidence="1">
    <location>
        <position position="1"/>
    </location>
</feature>
<proteinExistence type="predicted"/>
<evidence type="ECO:0000313" key="1">
    <source>
        <dbReference type="EMBL" id="WVZ54029.1"/>
    </source>
</evidence>
<dbReference type="Proteomes" id="UP001341281">
    <property type="component" value="Chromosome 01"/>
</dbReference>
<evidence type="ECO:0000313" key="2">
    <source>
        <dbReference type="Proteomes" id="UP001341281"/>
    </source>
</evidence>
<keyword evidence="2" id="KW-1185">Reference proteome</keyword>
<sequence>MFNDGLSIVSFVENNFLDMVREIVYPQILQELDLNQETPTYLKEKSSPSERITTHEVAAKLHCINDTYLRRNLRRAS</sequence>
<organism evidence="1 2">
    <name type="scientific">Paspalum notatum var. saurae</name>
    <dbReference type="NCBI Taxonomy" id="547442"/>
    <lineage>
        <taxon>Eukaryota</taxon>
        <taxon>Viridiplantae</taxon>
        <taxon>Streptophyta</taxon>
        <taxon>Embryophyta</taxon>
        <taxon>Tracheophyta</taxon>
        <taxon>Spermatophyta</taxon>
        <taxon>Magnoliopsida</taxon>
        <taxon>Liliopsida</taxon>
        <taxon>Poales</taxon>
        <taxon>Poaceae</taxon>
        <taxon>PACMAD clade</taxon>
        <taxon>Panicoideae</taxon>
        <taxon>Andropogonodae</taxon>
        <taxon>Paspaleae</taxon>
        <taxon>Paspalinae</taxon>
        <taxon>Paspalum</taxon>
    </lineage>
</organism>
<dbReference type="EMBL" id="CP144745">
    <property type="protein sequence ID" value="WVZ54029.1"/>
    <property type="molecule type" value="Genomic_DNA"/>
</dbReference>
<protein>
    <submittedName>
        <fullName evidence="1">Uncharacterized protein</fullName>
    </submittedName>
</protein>
<name>A0AAQ3PKQ0_PASNO</name>
<accession>A0AAQ3PKQ0</accession>
<reference evidence="1 2" key="1">
    <citation type="submission" date="2024-02" db="EMBL/GenBank/DDBJ databases">
        <title>High-quality chromosome-scale genome assembly of Pensacola bahiagrass (Paspalum notatum Flugge var. saurae).</title>
        <authorList>
            <person name="Vega J.M."/>
            <person name="Podio M."/>
            <person name="Orjuela J."/>
            <person name="Siena L.A."/>
            <person name="Pessino S.C."/>
            <person name="Combes M.C."/>
            <person name="Mariac C."/>
            <person name="Albertini E."/>
            <person name="Pupilli F."/>
            <person name="Ortiz J.P.A."/>
            <person name="Leblanc O."/>
        </authorList>
    </citation>
    <scope>NUCLEOTIDE SEQUENCE [LARGE SCALE GENOMIC DNA]</scope>
    <source>
        <strain evidence="1">R1</strain>
        <tissue evidence="1">Leaf</tissue>
    </source>
</reference>